<dbReference type="EMBL" id="KN835299">
    <property type="protein sequence ID" value="KIK40519.1"/>
    <property type="molecule type" value="Genomic_DNA"/>
</dbReference>
<dbReference type="OrthoDB" id="3056089at2759"/>
<proteinExistence type="predicted"/>
<organism evidence="2 3">
    <name type="scientific">Suillus luteus UH-Slu-Lm8-n1</name>
    <dbReference type="NCBI Taxonomy" id="930992"/>
    <lineage>
        <taxon>Eukaryota</taxon>
        <taxon>Fungi</taxon>
        <taxon>Dikarya</taxon>
        <taxon>Basidiomycota</taxon>
        <taxon>Agaricomycotina</taxon>
        <taxon>Agaricomycetes</taxon>
        <taxon>Agaricomycetidae</taxon>
        <taxon>Boletales</taxon>
        <taxon>Suillineae</taxon>
        <taxon>Suillaceae</taxon>
        <taxon>Suillus</taxon>
    </lineage>
</organism>
<feature type="region of interest" description="Disordered" evidence="1">
    <location>
        <begin position="78"/>
        <end position="100"/>
    </location>
</feature>
<dbReference type="AlphaFoldDB" id="A0A0D0AR92"/>
<evidence type="ECO:0000313" key="2">
    <source>
        <dbReference type="EMBL" id="KIK40519.1"/>
    </source>
</evidence>
<protein>
    <submittedName>
        <fullName evidence="2">Uncharacterized protein</fullName>
    </submittedName>
</protein>
<accession>A0A0D0AR92</accession>
<keyword evidence="3" id="KW-1185">Reference proteome</keyword>
<reference evidence="2 3" key="1">
    <citation type="submission" date="2014-04" db="EMBL/GenBank/DDBJ databases">
        <authorList>
            <consortium name="DOE Joint Genome Institute"/>
            <person name="Kuo A."/>
            <person name="Ruytinx J."/>
            <person name="Rineau F."/>
            <person name="Colpaert J."/>
            <person name="Kohler A."/>
            <person name="Nagy L.G."/>
            <person name="Floudas D."/>
            <person name="Copeland A."/>
            <person name="Barry K.W."/>
            <person name="Cichocki N."/>
            <person name="Veneault-Fourrey C."/>
            <person name="LaButti K."/>
            <person name="Lindquist E.A."/>
            <person name="Lipzen A."/>
            <person name="Lundell T."/>
            <person name="Morin E."/>
            <person name="Murat C."/>
            <person name="Sun H."/>
            <person name="Tunlid A."/>
            <person name="Henrissat B."/>
            <person name="Grigoriev I.V."/>
            <person name="Hibbett D.S."/>
            <person name="Martin F."/>
            <person name="Nordberg H.P."/>
            <person name="Cantor M.N."/>
            <person name="Hua S.X."/>
        </authorList>
    </citation>
    <scope>NUCLEOTIDE SEQUENCE [LARGE SCALE GENOMIC DNA]</scope>
    <source>
        <strain evidence="2 3">UH-Slu-Lm8-n1</strain>
    </source>
</reference>
<name>A0A0D0AR92_9AGAM</name>
<dbReference type="HOGENOM" id="CLU_2039608_0_0_1"/>
<sequence length="121" mass="13236">MFSAYSAYVKGKDYTPESHGGSRLCTASTDYENSMPSRSGPDPLFFMHQLPHAPPPPLYYHPPYYPYQYSYYPLPNAVHPPTAPPPHPSSAPSVPLLATGGVTDSYSSLEKLSKLGYNPGN</sequence>
<dbReference type="Proteomes" id="UP000054485">
    <property type="component" value="Unassembled WGS sequence"/>
</dbReference>
<feature type="compositionally biased region" description="Low complexity" evidence="1">
    <location>
        <begin position="90"/>
        <end position="99"/>
    </location>
</feature>
<evidence type="ECO:0000256" key="1">
    <source>
        <dbReference type="SAM" id="MobiDB-lite"/>
    </source>
</evidence>
<evidence type="ECO:0000313" key="3">
    <source>
        <dbReference type="Proteomes" id="UP000054485"/>
    </source>
</evidence>
<dbReference type="InParanoid" id="A0A0D0AR92"/>
<reference evidence="3" key="2">
    <citation type="submission" date="2015-01" db="EMBL/GenBank/DDBJ databases">
        <title>Evolutionary Origins and Diversification of the Mycorrhizal Mutualists.</title>
        <authorList>
            <consortium name="DOE Joint Genome Institute"/>
            <consortium name="Mycorrhizal Genomics Consortium"/>
            <person name="Kohler A."/>
            <person name="Kuo A."/>
            <person name="Nagy L.G."/>
            <person name="Floudas D."/>
            <person name="Copeland A."/>
            <person name="Barry K.W."/>
            <person name="Cichocki N."/>
            <person name="Veneault-Fourrey C."/>
            <person name="LaButti K."/>
            <person name="Lindquist E.A."/>
            <person name="Lipzen A."/>
            <person name="Lundell T."/>
            <person name="Morin E."/>
            <person name="Murat C."/>
            <person name="Riley R."/>
            <person name="Ohm R."/>
            <person name="Sun H."/>
            <person name="Tunlid A."/>
            <person name="Henrissat B."/>
            <person name="Grigoriev I.V."/>
            <person name="Hibbett D.S."/>
            <person name="Martin F."/>
        </authorList>
    </citation>
    <scope>NUCLEOTIDE SEQUENCE [LARGE SCALE GENOMIC DNA]</scope>
    <source>
        <strain evidence="3">UH-Slu-Lm8-n1</strain>
    </source>
</reference>
<gene>
    <name evidence="2" type="ORF">CY34DRAFT_13647</name>
</gene>